<dbReference type="Gene3D" id="3.40.50.12440">
    <property type="match status" value="1"/>
</dbReference>
<protein>
    <recommendedName>
        <fullName evidence="4">4Fe-4S Mo/W bis-MGD-type domain-containing protein</fullName>
    </recommendedName>
</protein>
<evidence type="ECO:0000256" key="3">
    <source>
        <dbReference type="ARBA" id="ARBA00023014"/>
    </source>
</evidence>
<dbReference type="PANTHER" id="PTHR43742:SF6">
    <property type="entry name" value="OXIDOREDUCTASE YYAE-RELATED"/>
    <property type="match status" value="1"/>
</dbReference>
<dbReference type="PANTHER" id="PTHR43742">
    <property type="entry name" value="TRIMETHYLAMINE-N-OXIDE REDUCTASE"/>
    <property type="match status" value="1"/>
</dbReference>
<gene>
    <name evidence="5" type="ORF">S01H1_12546</name>
</gene>
<comment type="caution">
    <text evidence="5">The sequence shown here is derived from an EMBL/GenBank/DDBJ whole genome shotgun (WGS) entry which is preliminary data.</text>
</comment>
<dbReference type="GO" id="GO:0046872">
    <property type="term" value="F:metal ion binding"/>
    <property type="evidence" value="ECO:0007669"/>
    <property type="project" value="UniProtKB-KW"/>
</dbReference>
<keyword evidence="3" id="KW-0411">Iron-sulfur</keyword>
<sequence length="158" mass="18552">MSVDNPLGKYPDREWEKVFLDQYRYDDTFTWVCAPNDTHMCRLRAFVRNGVIIRSEQNYDHDRCGDLYGNTATKSWNPRGCPKGFTMQRRVYGPYRLKGPVIRKGWKQWADAGFPSLSDQPDLRTKYKFDDRGNDAYVRVTWNEAYRYVASGLDATAR</sequence>
<keyword evidence="1" id="KW-0479">Metal-binding</keyword>
<evidence type="ECO:0000259" key="4">
    <source>
        <dbReference type="PROSITE" id="PS51669"/>
    </source>
</evidence>
<organism evidence="5">
    <name type="scientific">marine sediment metagenome</name>
    <dbReference type="NCBI Taxonomy" id="412755"/>
    <lineage>
        <taxon>unclassified sequences</taxon>
        <taxon>metagenomes</taxon>
        <taxon>ecological metagenomes</taxon>
    </lineage>
</organism>
<dbReference type="SUPFAM" id="SSF53706">
    <property type="entry name" value="Formate dehydrogenase/DMSO reductase, domains 1-3"/>
    <property type="match status" value="1"/>
</dbReference>
<evidence type="ECO:0000256" key="1">
    <source>
        <dbReference type="ARBA" id="ARBA00022723"/>
    </source>
</evidence>
<dbReference type="GO" id="GO:0016491">
    <property type="term" value="F:oxidoreductase activity"/>
    <property type="evidence" value="ECO:0007669"/>
    <property type="project" value="InterPro"/>
</dbReference>
<dbReference type="AlphaFoldDB" id="X0S0R5"/>
<feature type="domain" description="4Fe-4S Mo/W bis-MGD-type" evidence="4">
    <location>
        <begin position="27"/>
        <end position="95"/>
    </location>
</feature>
<reference evidence="5" key="1">
    <citation type="journal article" date="2014" name="Front. Microbiol.">
        <title>High frequency of phylogenetically diverse reductive dehalogenase-homologous genes in deep subseafloor sedimentary metagenomes.</title>
        <authorList>
            <person name="Kawai M."/>
            <person name="Futagami T."/>
            <person name="Toyoda A."/>
            <person name="Takaki Y."/>
            <person name="Nishi S."/>
            <person name="Hori S."/>
            <person name="Arai W."/>
            <person name="Tsubouchi T."/>
            <person name="Morono Y."/>
            <person name="Uchiyama I."/>
            <person name="Ito T."/>
            <person name="Fujiyama A."/>
            <person name="Inagaki F."/>
            <person name="Takami H."/>
        </authorList>
    </citation>
    <scope>NUCLEOTIDE SEQUENCE</scope>
    <source>
        <strain evidence="5">Expedition CK06-06</strain>
    </source>
</reference>
<dbReference type="EMBL" id="BARS01006447">
    <property type="protein sequence ID" value="GAF68861.1"/>
    <property type="molecule type" value="Genomic_DNA"/>
</dbReference>
<dbReference type="PROSITE" id="PS51669">
    <property type="entry name" value="4FE4S_MOW_BIS_MGD"/>
    <property type="match status" value="1"/>
</dbReference>
<keyword evidence="2" id="KW-0408">Iron</keyword>
<evidence type="ECO:0000313" key="5">
    <source>
        <dbReference type="EMBL" id="GAF68861.1"/>
    </source>
</evidence>
<dbReference type="GO" id="GO:0051536">
    <property type="term" value="F:iron-sulfur cluster binding"/>
    <property type="evidence" value="ECO:0007669"/>
    <property type="project" value="UniProtKB-KW"/>
</dbReference>
<feature type="non-terminal residue" evidence="5">
    <location>
        <position position="158"/>
    </location>
</feature>
<accession>X0S0R5</accession>
<proteinExistence type="predicted"/>
<dbReference type="InterPro" id="IPR006963">
    <property type="entry name" value="Mopterin_OxRdtase_4Fe-4S_dom"/>
</dbReference>
<evidence type="ECO:0000256" key="2">
    <source>
        <dbReference type="ARBA" id="ARBA00023004"/>
    </source>
</evidence>
<dbReference type="InterPro" id="IPR050612">
    <property type="entry name" value="Prok_Mopterin_Oxidored"/>
</dbReference>
<name>X0S0R5_9ZZZZ</name>